<dbReference type="RefSeq" id="WP_122970765.1">
    <property type="nucleotide sequence ID" value="NZ_RHLQ01000003.1"/>
</dbReference>
<protein>
    <submittedName>
        <fullName evidence="3">DUF418 domain-containing protein</fullName>
    </submittedName>
</protein>
<proteinExistence type="predicted"/>
<feature type="transmembrane region" description="Helical" evidence="1">
    <location>
        <begin position="340"/>
        <end position="362"/>
    </location>
</feature>
<organism evidence="3 4">
    <name type="scientific">Lysinibacillus halotolerans</name>
    <dbReference type="NCBI Taxonomy" id="1368476"/>
    <lineage>
        <taxon>Bacteria</taxon>
        <taxon>Bacillati</taxon>
        <taxon>Bacillota</taxon>
        <taxon>Bacilli</taxon>
        <taxon>Bacillales</taxon>
        <taxon>Bacillaceae</taxon>
        <taxon>Lysinibacillus</taxon>
    </lineage>
</organism>
<feature type="transmembrane region" description="Helical" evidence="1">
    <location>
        <begin position="12"/>
        <end position="34"/>
    </location>
</feature>
<feature type="transmembrane region" description="Helical" evidence="1">
    <location>
        <begin position="121"/>
        <end position="138"/>
    </location>
</feature>
<reference evidence="3 4" key="1">
    <citation type="journal article" date="2014" name="Int. J. Syst. Evol. Microbiol.">
        <title>Lysinibacillus halotolerans sp. nov., isolated from saline-alkaline soil.</title>
        <authorList>
            <person name="Kong D."/>
            <person name="Wang Y."/>
            <person name="Zhao B."/>
            <person name="Li Y."/>
            <person name="Song J."/>
            <person name="Zhai Y."/>
            <person name="Zhang C."/>
            <person name="Wang H."/>
            <person name="Chen X."/>
            <person name="Zhao B."/>
            <person name="Ruan Z."/>
        </authorList>
    </citation>
    <scope>NUCLEOTIDE SEQUENCE [LARGE SCALE GENOMIC DNA]</scope>
    <source>
        <strain evidence="3 4">MCCC 1A12703</strain>
    </source>
</reference>
<keyword evidence="1" id="KW-1133">Transmembrane helix</keyword>
<accession>A0A3M8HFR2</accession>
<feature type="domain" description="DUF418" evidence="2">
    <location>
        <begin position="225"/>
        <end position="372"/>
    </location>
</feature>
<feature type="transmembrane region" description="Helical" evidence="1">
    <location>
        <begin position="145"/>
        <end position="168"/>
    </location>
</feature>
<keyword evidence="1" id="KW-0472">Membrane</keyword>
<dbReference type="InterPro" id="IPR052529">
    <property type="entry name" value="Bact_Transport_Assoc"/>
</dbReference>
<feature type="transmembrane region" description="Helical" evidence="1">
    <location>
        <begin position="247"/>
        <end position="266"/>
    </location>
</feature>
<evidence type="ECO:0000256" key="1">
    <source>
        <dbReference type="SAM" id="Phobius"/>
    </source>
</evidence>
<sequence>MNETQANRIRLLDIFRGIAILGTLGVNIWIFAHLGDINYIFTFQNNEWWSSFDTFLRTLTLALFNGKFLGLLAILFGVGLQLKYQQSLRKGNPWPGVYLWICFILLIEGFLNFTFVMEYDILMSYAVTAIIVSFIVKLGDRAIKWATITFGSLNFILYLAVTILIFTLNRQGGEVSLDLNVTQLYQYSSWWEQVVYRLTNFWTLRIEMILSFCSNIFLFLIGVMLMRKGAFSPSEEGKKIRKTMLKYGLLIGIPLNFLIFVPGGVFDLIIRYVFSPILSIGYIGLFAWLVEKRGDFRLWKWIENTGKISLSCYLFQNILCTALFYGWGANLGGKMNSLGILFTLLIISIVQVFLATLWLRYAKLGPMETARKAVLRLITNER</sequence>
<dbReference type="InterPro" id="IPR007349">
    <property type="entry name" value="DUF418"/>
</dbReference>
<keyword evidence="4" id="KW-1185">Reference proteome</keyword>
<keyword evidence="1" id="KW-0812">Transmembrane</keyword>
<comment type="caution">
    <text evidence="3">The sequence shown here is derived from an EMBL/GenBank/DDBJ whole genome shotgun (WGS) entry which is preliminary data.</text>
</comment>
<feature type="transmembrane region" description="Helical" evidence="1">
    <location>
        <begin position="272"/>
        <end position="290"/>
    </location>
</feature>
<feature type="transmembrane region" description="Helical" evidence="1">
    <location>
        <begin position="208"/>
        <end position="226"/>
    </location>
</feature>
<dbReference type="EMBL" id="RHLQ01000003">
    <property type="protein sequence ID" value="RND01197.1"/>
    <property type="molecule type" value="Genomic_DNA"/>
</dbReference>
<dbReference type="PANTHER" id="PTHR30590">
    <property type="entry name" value="INNER MEMBRANE PROTEIN"/>
    <property type="match status" value="1"/>
</dbReference>
<evidence type="ECO:0000259" key="2">
    <source>
        <dbReference type="Pfam" id="PF04235"/>
    </source>
</evidence>
<dbReference type="OrthoDB" id="9807744at2"/>
<gene>
    <name evidence="3" type="ORF">EC501_02805</name>
</gene>
<feature type="transmembrane region" description="Helical" evidence="1">
    <location>
        <begin position="310"/>
        <end position="328"/>
    </location>
</feature>
<name>A0A3M8HFR2_9BACI</name>
<evidence type="ECO:0000313" key="3">
    <source>
        <dbReference type="EMBL" id="RND01197.1"/>
    </source>
</evidence>
<dbReference type="Proteomes" id="UP000279909">
    <property type="component" value="Unassembled WGS sequence"/>
</dbReference>
<dbReference type="AlphaFoldDB" id="A0A3M8HFR2"/>
<evidence type="ECO:0000313" key="4">
    <source>
        <dbReference type="Proteomes" id="UP000279909"/>
    </source>
</evidence>
<dbReference type="PANTHER" id="PTHR30590:SF2">
    <property type="entry name" value="INNER MEMBRANE PROTEIN"/>
    <property type="match status" value="1"/>
</dbReference>
<feature type="transmembrane region" description="Helical" evidence="1">
    <location>
        <begin position="54"/>
        <end position="76"/>
    </location>
</feature>
<dbReference type="Pfam" id="PF04235">
    <property type="entry name" value="DUF418"/>
    <property type="match status" value="1"/>
</dbReference>
<feature type="transmembrane region" description="Helical" evidence="1">
    <location>
        <begin position="97"/>
        <end position="115"/>
    </location>
</feature>